<dbReference type="CDD" id="cd05380">
    <property type="entry name" value="CAP_euk"/>
    <property type="match status" value="1"/>
</dbReference>
<comment type="similarity">
    <text evidence="2">Belongs to the CRISP family.</text>
</comment>
<name>A0A1I8NHG8_MUSDO</name>
<dbReference type="AlphaFoldDB" id="A0A1I8NHG8"/>
<evidence type="ECO:0000313" key="5">
    <source>
        <dbReference type="EnsemblMetazoa" id="MDOA015185-PA"/>
    </source>
</evidence>
<dbReference type="GO" id="GO:0005576">
    <property type="term" value="C:extracellular region"/>
    <property type="evidence" value="ECO:0007669"/>
    <property type="project" value="UniProtKB-SubCell"/>
</dbReference>
<dbReference type="SUPFAM" id="SSF55797">
    <property type="entry name" value="PR-1-like"/>
    <property type="match status" value="1"/>
</dbReference>
<dbReference type="Gene3D" id="3.40.33.10">
    <property type="entry name" value="CAP"/>
    <property type="match status" value="1"/>
</dbReference>
<dbReference type="InterPro" id="IPR035940">
    <property type="entry name" value="CAP_sf"/>
</dbReference>
<dbReference type="SMART" id="SM00198">
    <property type="entry name" value="SCP"/>
    <property type="match status" value="1"/>
</dbReference>
<dbReference type="VEuPathDB" id="VectorBase:MDOA015185"/>
<keyword evidence="3" id="KW-0964">Secreted</keyword>
<dbReference type="InterPro" id="IPR001283">
    <property type="entry name" value="CRISP-related"/>
</dbReference>
<dbReference type="PANTHER" id="PTHR10334">
    <property type="entry name" value="CYSTEINE-RICH SECRETORY PROTEIN-RELATED"/>
    <property type="match status" value="1"/>
</dbReference>
<organism evidence="5">
    <name type="scientific">Musca domestica</name>
    <name type="common">House fly</name>
    <dbReference type="NCBI Taxonomy" id="7370"/>
    <lineage>
        <taxon>Eukaryota</taxon>
        <taxon>Metazoa</taxon>
        <taxon>Ecdysozoa</taxon>
        <taxon>Arthropoda</taxon>
        <taxon>Hexapoda</taxon>
        <taxon>Insecta</taxon>
        <taxon>Pterygota</taxon>
        <taxon>Neoptera</taxon>
        <taxon>Endopterygota</taxon>
        <taxon>Diptera</taxon>
        <taxon>Brachycera</taxon>
        <taxon>Muscomorpha</taxon>
        <taxon>Muscoidea</taxon>
        <taxon>Muscidae</taxon>
        <taxon>Musca</taxon>
    </lineage>
</organism>
<dbReference type="InterPro" id="IPR034763">
    <property type="entry name" value="P14a_insect"/>
</dbReference>
<dbReference type="EnsemblMetazoa" id="MDOA015185-RA">
    <property type="protein sequence ID" value="MDOA015185-PA"/>
    <property type="gene ID" value="MDOA015185"/>
</dbReference>
<evidence type="ECO:0000256" key="3">
    <source>
        <dbReference type="ARBA" id="ARBA00022525"/>
    </source>
</evidence>
<protein>
    <submittedName>
        <fullName evidence="5">Uncharacterized protein</fullName>
    </submittedName>
</protein>
<keyword evidence="4" id="KW-0732">Signal</keyword>
<evidence type="ECO:0000256" key="4">
    <source>
        <dbReference type="ARBA" id="ARBA00022729"/>
    </source>
</evidence>
<proteinExistence type="inferred from homology"/>
<dbReference type="PIRSF" id="PIRSF038921">
    <property type="entry name" value="P14a"/>
    <property type="match status" value="1"/>
</dbReference>
<comment type="subcellular location">
    <subcellularLocation>
        <location evidence="1">Secreted</location>
    </subcellularLocation>
</comment>
<accession>A0A1I8NHG8</accession>
<dbReference type="InterPro" id="IPR014044">
    <property type="entry name" value="CAP_dom"/>
</dbReference>
<evidence type="ECO:0000256" key="2">
    <source>
        <dbReference type="ARBA" id="ARBA00009923"/>
    </source>
</evidence>
<dbReference type="Pfam" id="PF00188">
    <property type="entry name" value="CAP"/>
    <property type="match status" value="1"/>
</dbReference>
<evidence type="ECO:0000256" key="1">
    <source>
        <dbReference type="ARBA" id="ARBA00004613"/>
    </source>
</evidence>
<dbReference type="VEuPathDB" id="VectorBase:MDOMA2_005628"/>
<reference evidence="5" key="1">
    <citation type="submission" date="2020-05" db="UniProtKB">
        <authorList>
            <consortium name="EnsemblMetazoa"/>
        </authorList>
    </citation>
    <scope>IDENTIFICATION</scope>
    <source>
        <strain evidence="5">Aabys</strain>
    </source>
</reference>
<dbReference type="eggNOG" id="KOG3017">
    <property type="taxonomic scope" value="Eukaryota"/>
</dbReference>
<sequence length="254" mass="28750">MNNIIAVLILGMSLTFAMATDYCSTKLCPKNYTHIACGDKVILEMNSIRHIDDKLKAEIVRAHNEKRNFVAGGGVEHLKPACRMATLEWDDELAEIASYNVLQCKMNHDKCRNTEAFIYSGQNLAWRSYWRPANIARLFSNSFALWYNEVKDVKMDFINSFPRGYKGPEIGHFTVMVADRNIRVGCASASYEDTRIDGGRQIFLLACNYATTNMLELPIYANCSTAATSCSSGTNPQYHNLCSVSEKYDVNKWY</sequence>